<dbReference type="InterPro" id="IPR019734">
    <property type="entry name" value="TPR_rpt"/>
</dbReference>
<dbReference type="AlphaFoldDB" id="R9H5D5"/>
<reference evidence="3 4" key="1">
    <citation type="journal article" date="2013" name="Genome Announc.">
        <title>Draft Genome Sequence of Arcticibacter svalbardensis Strain MN12-7T, a Member of the Family Sphingobacteriaceae Isolated from an Arctic Soil Sample.</title>
        <authorList>
            <person name="Shivaji S."/>
            <person name="Ara S."/>
            <person name="Prasad S."/>
            <person name="Manasa B.P."/>
            <person name="Begum Z."/>
            <person name="Singh A."/>
            <person name="Kumar Pinnaka A."/>
        </authorList>
    </citation>
    <scope>NUCLEOTIDE SEQUENCE [LARGE SCALE GENOMIC DNA]</scope>
    <source>
        <strain evidence="3 4">MN12-7</strain>
    </source>
</reference>
<dbReference type="Proteomes" id="UP000014174">
    <property type="component" value="Unassembled WGS sequence"/>
</dbReference>
<dbReference type="Pfam" id="PF13181">
    <property type="entry name" value="TPR_8"/>
    <property type="match status" value="1"/>
</dbReference>
<evidence type="ECO:0000256" key="2">
    <source>
        <dbReference type="SAM" id="SignalP"/>
    </source>
</evidence>
<keyword evidence="2" id="KW-0732">Signal</keyword>
<protein>
    <submittedName>
        <fullName evidence="3">Uncharacterized protein</fullName>
    </submittedName>
</protein>
<dbReference type="InterPro" id="IPR011990">
    <property type="entry name" value="TPR-like_helical_dom_sf"/>
</dbReference>
<evidence type="ECO:0000256" key="1">
    <source>
        <dbReference type="PROSITE-ProRule" id="PRU00339"/>
    </source>
</evidence>
<feature type="signal peptide" evidence="2">
    <location>
        <begin position="1"/>
        <end position="25"/>
    </location>
</feature>
<organism evidence="3 4">
    <name type="scientific">Arcticibacter svalbardensis MN12-7</name>
    <dbReference type="NCBI Taxonomy" id="1150600"/>
    <lineage>
        <taxon>Bacteria</taxon>
        <taxon>Pseudomonadati</taxon>
        <taxon>Bacteroidota</taxon>
        <taxon>Sphingobacteriia</taxon>
        <taxon>Sphingobacteriales</taxon>
        <taxon>Sphingobacteriaceae</taxon>
        <taxon>Arcticibacter</taxon>
    </lineage>
</organism>
<feature type="chain" id="PRO_5004472650" evidence="2">
    <location>
        <begin position="26"/>
        <end position="372"/>
    </location>
</feature>
<name>R9H5D5_9SPHI</name>
<dbReference type="EMBL" id="AQPN01000015">
    <property type="protein sequence ID" value="EOR96389.1"/>
    <property type="molecule type" value="Genomic_DNA"/>
</dbReference>
<keyword evidence="1" id="KW-0802">TPR repeat</keyword>
<evidence type="ECO:0000313" key="4">
    <source>
        <dbReference type="Proteomes" id="UP000014174"/>
    </source>
</evidence>
<dbReference type="PROSITE" id="PS50005">
    <property type="entry name" value="TPR"/>
    <property type="match status" value="1"/>
</dbReference>
<dbReference type="Gene3D" id="1.25.40.10">
    <property type="entry name" value="Tetratricopeptide repeat domain"/>
    <property type="match status" value="2"/>
</dbReference>
<keyword evidence="4" id="KW-1185">Reference proteome</keyword>
<gene>
    <name evidence="3" type="ORF">ADIARSV_0431</name>
</gene>
<dbReference type="STRING" id="1150600.ADIARSV_0431"/>
<evidence type="ECO:0000313" key="3">
    <source>
        <dbReference type="EMBL" id="EOR96389.1"/>
    </source>
</evidence>
<feature type="repeat" description="TPR" evidence="1">
    <location>
        <begin position="262"/>
        <end position="295"/>
    </location>
</feature>
<accession>R9H5D5</accession>
<proteinExistence type="predicted"/>
<comment type="caution">
    <text evidence="3">The sequence shown here is derived from an EMBL/GenBank/DDBJ whole genome shotgun (WGS) entry which is preliminary data.</text>
</comment>
<dbReference type="SUPFAM" id="SSF48452">
    <property type="entry name" value="TPR-like"/>
    <property type="match status" value="1"/>
</dbReference>
<sequence length="372" mass="42893">MSIMKRQIIIMMVLCCAGSSLPAQTLTKEAMNNFAQYTAKADFSFLEKAKTSVDGIFKTRKDSFSYKNNLIKSLVYSSLAFADSTRKLKYVKDPIDETLFSLSRLRSRKLNDDHKPELDFVRTQLIKAWLVIANRASVNENYTAAYRAYLSVDSADNQNYFVKHNLAILSEKLGYTNKAIYYYEQLIKDRKRSLPDYYLALSNLYDFKDSNRSLEVVEEGRSLFLGNKDLLFKEINIYVDNGTYNMVENIIGDALRLDPENLHLNYLAGFSYETIGKKEKAEEYYKKVVMLEPNNYEGNYALGLFYLNSYIRPNNKKETFLSLASKYLNLAGEINPNSVNVLRSLAVLYNNTGNMVELERVNEKLKQFILTN</sequence>
<dbReference type="eggNOG" id="COG0457">
    <property type="taxonomic scope" value="Bacteria"/>
</dbReference>